<dbReference type="AlphaFoldDB" id="A0A0S2THX1"/>
<organism evidence="1 2">
    <name type="scientific">Candidatus Tenderia electrophaga</name>
    <dbReference type="NCBI Taxonomy" id="1748243"/>
    <lineage>
        <taxon>Bacteria</taxon>
        <taxon>Pseudomonadati</taxon>
        <taxon>Pseudomonadota</taxon>
        <taxon>Gammaproteobacteria</taxon>
        <taxon>Candidatus Tenderiales</taxon>
        <taxon>Candidatus Tenderiaceae</taxon>
        <taxon>Candidatus Tenderia</taxon>
    </lineage>
</organism>
<evidence type="ECO:0000313" key="1">
    <source>
        <dbReference type="EMBL" id="ALP54766.1"/>
    </source>
</evidence>
<dbReference type="STRING" id="1748243.Tel_07000"/>
<evidence type="ECO:0008006" key="3">
    <source>
        <dbReference type="Google" id="ProtNLM"/>
    </source>
</evidence>
<gene>
    <name evidence="1" type="ORF">Tel_07000</name>
</gene>
<dbReference type="KEGG" id="tee:Tel_07000"/>
<proteinExistence type="predicted"/>
<protein>
    <recommendedName>
        <fullName evidence="3">MaoC-like domain-containing protein</fullName>
    </recommendedName>
</protein>
<keyword evidence="2" id="KW-1185">Reference proteome</keyword>
<dbReference type="EMBL" id="CP013099">
    <property type="protein sequence ID" value="ALP54766.1"/>
    <property type="molecule type" value="Genomic_DNA"/>
</dbReference>
<reference evidence="1" key="1">
    <citation type="submission" date="2015-10" db="EMBL/GenBank/DDBJ databases">
        <title>Description of Candidatus Tenderia electrophaga gen. nov, sp. nov., an Uncultivated Electroautotroph from a Biocathode Enrichment.</title>
        <authorList>
            <person name="Eddie B.J."/>
            <person name="Malanoski A.P."/>
            <person name="Wang Z."/>
            <person name="Hall R.J."/>
            <person name="Oh S.D."/>
            <person name="Heiner C."/>
            <person name="Lin B."/>
            <person name="Strycharz-Glaven S.M."/>
        </authorList>
    </citation>
    <scope>NUCLEOTIDE SEQUENCE [LARGE SCALE GENOMIC DNA]</scope>
    <source>
        <strain evidence="1">NRL1</strain>
    </source>
</reference>
<dbReference type="Proteomes" id="UP000055136">
    <property type="component" value="Chromosome"/>
</dbReference>
<sequence length="311" mass="34080">MAAPETPAPLQFTQLHIDVARNATDDFNLFHDPNKWQRIRGNPFGGPIALGFQLECLIEEQLRLYRQAHDETALVSEHGLRFSNYQFTFAGAARPGEALQVDIKKSRLTTTEQPGLSNRVVIKNGRGVVLIGHKRESPAPLCLADVDLAHLPDLRRLPDRSYVPGGDLFCKRKFMSTGHAKNFLTGSLADQAAWFDELEEKVRFPEMFPAALISCALLERAFKAGHDFEQAPMVYTSHHISVDRALAAGLMSNDVLHLLVDQGEETMAGGLGGAGIPQLRHRCFGLLGDGAVLFRAEIALAPLAAIVTNPA</sequence>
<name>A0A0S2THX1_9GAMM</name>
<evidence type="ECO:0000313" key="2">
    <source>
        <dbReference type="Proteomes" id="UP000055136"/>
    </source>
</evidence>
<accession>A0A0S2THX1</accession>